<dbReference type="InterPro" id="IPR000620">
    <property type="entry name" value="EamA_dom"/>
</dbReference>
<evidence type="ECO:0000256" key="10">
    <source>
        <dbReference type="ARBA" id="ARBA00023098"/>
    </source>
</evidence>
<feature type="transmembrane region" description="Helical" evidence="13">
    <location>
        <begin position="58"/>
        <end position="77"/>
    </location>
</feature>
<feature type="domain" description="EamA" evidence="14">
    <location>
        <begin position="144"/>
        <end position="274"/>
    </location>
</feature>
<dbReference type="EMBL" id="FOHW01000001">
    <property type="protein sequence ID" value="SES69078.1"/>
    <property type="molecule type" value="Genomic_DNA"/>
</dbReference>
<comment type="similarity">
    <text evidence="12">Belongs to the drug/metabolite transporter (DMT) superfamily. Small multidrug resistance (SMR) (TC 2.A.7.1) family.</text>
</comment>
<evidence type="ECO:0000256" key="1">
    <source>
        <dbReference type="ARBA" id="ARBA00004651"/>
    </source>
</evidence>
<dbReference type="RefSeq" id="WP_074883571.1">
    <property type="nucleotide sequence ID" value="NZ_FOHW01000001.1"/>
</dbReference>
<feature type="transmembrane region" description="Helical" evidence="13">
    <location>
        <begin position="97"/>
        <end position="130"/>
    </location>
</feature>
<keyword evidence="5" id="KW-0997">Cell inner membrane</keyword>
<dbReference type="PANTHER" id="PTHR30561">
    <property type="entry name" value="SMR FAMILY PROTON-DEPENDENT DRUG EFFLUX TRANSPORTER SUGE"/>
    <property type="match status" value="1"/>
</dbReference>
<keyword evidence="2" id="KW-0813">Transport</keyword>
<feature type="transmembrane region" description="Helical" evidence="13">
    <location>
        <begin position="30"/>
        <end position="51"/>
    </location>
</feature>
<evidence type="ECO:0000256" key="11">
    <source>
        <dbReference type="ARBA" id="ARBA00023136"/>
    </source>
</evidence>
<accession>A0A1H9YJF6</accession>
<keyword evidence="4" id="KW-0444">Lipid biosynthesis</keyword>
<evidence type="ECO:0000259" key="14">
    <source>
        <dbReference type="Pfam" id="PF00892"/>
    </source>
</evidence>
<dbReference type="GO" id="GO:0009245">
    <property type="term" value="P:lipid A biosynthetic process"/>
    <property type="evidence" value="ECO:0007669"/>
    <property type="project" value="UniProtKB-KW"/>
</dbReference>
<feature type="domain" description="EamA" evidence="14">
    <location>
        <begin position="5"/>
        <end position="129"/>
    </location>
</feature>
<evidence type="ECO:0000256" key="6">
    <source>
        <dbReference type="ARBA" id="ARBA00022556"/>
    </source>
</evidence>
<feature type="transmembrane region" description="Helical" evidence="13">
    <location>
        <begin position="231"/>
        <end position="252"/>
    </location>
</feature>
<dbReference type="InterPro" id="IPR037185">
    <property type="entry name" value="EmrE-like"/>
</dbReference>
<evidence type="ECO:0000256" key="9">
    <source>
        <dbReference type="ARBA" id="ARBA00022989"/>
    </source>
</evidence>
<keyword evidence="7 13" id="KW-0812">Transmembrane</keyword>
<evidence type="ECO:0000256" key="4">
    <source>
        <dbReference type="ARBA" id="ARBA00022516"/>
    </source>
</evidence>
<keyword evidence="10" id="KW-0443">Lipid metabolism</keyword>
<dbReference type="GO" id="GO:0005886">
    <property type="term" value="C:plasma membrane"/>
    <property type="evidence" value="ECO:0007669"/>
    <property type="project" value="UniProtKB-SubCell"/>
</dbReference>
<protein>
    <submittedName>
        <fullName evidence="15">EamA-like transporter family protein</fullName>
    </submittedName>
</protein>
<evidence type="ECO:0000256" key="7">
    <source>
        <dbReference type="ARBA" id="ARBA00022692"/>
    </source>
</evidence>
<keyword evidence="8" id="KW-0448">Lipopolysaccharide biosynthesis</keyword>
<feature type="transmembrane region" description="Helical" evidence="13">
    <location>
        <begin position="203"/>
        <end position="225"/>
    </location>
</feature>
<proteinExistence type="inferred from homology"/>
<keyword evidence="9 13" id="KW-1133">Transmembrane helix</keyword>
<organism evidence="15 16">
    <name type="scientific">Pseudomonas graminis</name>
    <dbReference type="NCBI Taxonomy" id="158627"/>
    <lineage>
        <taxon>Bacteria</taxon>
        <taxon>Pseudomonadati</taxon>
        <taxon>Pseudomonadota</taxon>
        <taxon>Gammaproteobacteria</taxon>
        <taxon>Pseudomonadales</taxon>
        <taxon>Pseudomonadaceae</taxon>
        <taxon>Pseudomonas</taxon>
    </lineage>
</organism>
<reference evidence="15 16" key="1">
    <citation type="submission" date="2016-10" db="EMBL/GenBank/DDBJ databases">
        <authorList>
            <person name="de Groot N.N."/>
        </authorList>
    </citation>
    <scope>NUCLEOTIDE SEQUENCE [LARGE SCALE GENOMIC DNA]</scope>
    <source>
        <strain evidence="15 16">DSM 11363</strain>
    </source>
</reference>
<comment type="subcellular location">
    <subcellularLocation>
        <location evidence="1">Cell membrane</location>
        <topology evidence="1">Multi-pass membrane protein</topology>
    </subcellularLocation>
</comment>
<evidence type="ECO:0000256" key="3">
    <source>
        <dbReference type="ARBA" id="ARBA00022475"/>
    </source>
</evidence>
<feature type="transmembrane region" description="Helical" evidence="13">
    <location>
        <begin position="170"/>
        <end position="191"/>
    </location>
</feature>
<evidence type="ECO:0000313" key="16">
    <source>
        <dbReference type="Proteomes" id="UP000182332"/>
    </source>
</evidence>
<evidence type="ECO:0000256" key="13">
    <source>
        <dbReference type="SAM" id="Phobius"/>
    </source>
</evidence>
<keyword evidence="11 13" id="KW-0472">Membrane</keyword>
<dbReference type="SUPFAM" id="SSF103481">
    <property type="entry name" value="Multidrug resistance efflux transporter EmrE"/>
    <property type="match status" value="2"/>
</dbReference>
<dbReference type="GO" id="GO:0022857">
    <property type="term" value="F:transmembrane transporter activity"/>
    <property type="evidence" value="ECO:0007669"/>
    <property type="project" value="InterPro"/>
</dbReference>
<dbReference type="AlphaFoldDB" id="A0A1H9YJF6"/>
<keyword evidence="3" id="KW-1003">Cell membrane</keyword>
<gene>
    <name evidence="15" type="ORF">SAMN05216197_101281</name>
</gene>
<evidence type="ECO:0000256" key="8">
    <source>
        <dbReference type="ARBA" id="ARBA00022985"/>
    </source>
</evidence>
<dbReference type="GO" id="GO:0009103">
    <property type="term" value="P:lipopolysaccharide biosynthetic process"/>
    <property type="evidence" value="ECO:0007669"/>
    <property type="project" value="UniProtKB-KW"/>
</dbReference>
<evidence type="ECO:0000313" key="15">
    <source>
        <dbReference type="EMBL" id="SES69078.1"/>
    </source>
</evidence>
<dbReference type="Pfam" id="PF00892">
    <property type="entry name" value="EamA"/>
    <property type="match status" value="2"/>
</dbReference>
<evidence type="ECO:0000256" key="12">
    <source>
        <dbReference type="ARBA" id="ARBA00038032"/>
    </source>
</evidence>
<dbReference type="Proteomes" id="UP000182332">
    <property type="component" value="Unassembled WGS sequence"/>
</dbReference>
<dbReference type="InterPro" id="IPR000390">
    <property type="entry name" value="Small_drug/metabolite_transptr"/>
</dbReference>
<keyword evidence="6" id="KW-0441">Lipid A biosynthesis</keyword>
<evidence type="ECO:0000256" key="5">
    <source>
        <dbReference type="ARBA" id="ARBA00022519"/>
    </source>
</evidence>
<dbReference type="PANTHER" id="PTHR30561:SF1">
    <property type="entry name" value="MULTIDRUG TRANSPORTER EMRE"/>
    <property type="match status" value="1"/>
</dbReference>
<dbReference type="OrthoDB" id="9783707at2"/>
<sequence>MPTHIILLILFAALLHAGWNALLRGGGDKLWSMTIMCVAVAIVSIAGALYIDAPAPESWPYAVLSALLHVGYNLFLVRTYRSGDLGQTYPISRGSSPVLITLCASIFAGEVVETGAMVGIALVSAGIISLALKGRKLDMTSLPYALGTGCFIAAYSVTDGIGGRLSGAPMAYTVWMCAMWGVLMPITYICLRDARSLFTVRPGLLASLGGGVVSLLAYGIVIYAMTLAPMGAVSALRETSVLFAALLGYLFLGESLTVRKILACVVIAAGTIIIG</sequence>
<name>A0A1H9YJF6_9PSED</name>
<dbReference type="Gene3D" id="1.10.3730.20">
    <property type="match status" value="2"/>
</dbReference>
<evidence type="ECO:0000256" key="2">
    <source>
        <dbReference type="ARBA" id="ARBA00022448"/>
    </source>
</evidence>
<feature type="transmembrane region" description="Helical" evidence="13">
    <location>
        <begin position="142"/>
        <end position="158"/>
    </location>
</feature>